<comment type="function">
    <text evidence="8">Transcriptional regulator that specifically binds 5'-GATA-3' or 5'-GAT-3' motifs within gene promoters.</text>
</comment>
<keyword evidence="2 9" id="KW-0863">Zinc-finger</keyword>
<evidence type="ECO:0000256" key="8">
    <source>
        <dbReference type="ARBA" id="ARBA00037539"/>
    </source>
</evidence>
<keyword evidence="4" id="KW-0805">Transcription regulation</keyword>
<keyword evidence="5" id="KW-0238">DNA-binding</keyword>
<evidence type="ECO:0000256" key="6">
    <source>
        <dbReference type="ARBA" id="ARBA00023163"/>
    </source>
</evidence>
<keyword evidence="3" id="KW-0862">Zinc</keyword>
<dbReference type="Gene3D" id="3.30.50.10">
    <property type="entry name" value="Erythroid Transcription Factor GATA-1, subunit A"/>
    <property type="match status" value="1"/>
</dbReference>
<dbReference type="SMART" id="SM00401">
    <property type="entry name" value="ZnF_GATA"/>
    <property type="match status" value="1"/>
</dbReference>
<dbReference type="GO" id="GO:0008270">
    <property type="term" value="F:zinc ion binding"/>
    <property type="evidence" value="ECO:0007669"/>
    <property type="project" value="UniProtKB-KW"/>
</dbReference>
<dbReference type="Pfam" id="PF00320">
    <property type="entry name" value="GATA"/>
    <property type="match status" value="1"/>
</dbReference>
<reference evidence="12" key="1">
    <citation type="journal article" date="2024" name="IScience">
        <title>Strigolactones Initiate the Formation of Haustorium-like Structures in Castilleja.</title>
        <authorList>
            <person name="Buerger M."/>
            <person name="Peterson D."/>
            <person name="Chory J."/>
        </authorList>
    </citation>
    <scope>NUCLEOTIDE SEQUENCE [LARGE SCALE GENOMIC DNA]</scope>
</reference>
<evidence type="ECO:0000256" key="9">
    <source>
        <dbReference type="PROSITE-ProRule" id="PRU00094"/>
    </source>
</evidence>
<evidence type="ECO:0000256" key="3">
    <source>
        <dbReference type="ARBA" id="ARBA00022833"/>
    </source>
</evidence>
<keyword evidence="12" id="KW-1185">Reference proteome</keyword>
<dbReference type="SUPFAM" id="SSF57716">
    <property type="entry name" value="Glucocorticoid receptor-like (DNA-binding domain)"/>
    <property type="match status" value="1"/>
</dbReference>
<dbReference type="PROSITE" id="PS50114">
    <property type="entry name" value="GATA_ZN_FINGER_2"/>
    <property type="match status" value="1"/>
</dbReference>
<dbReference type="EMBL" id="JAVIJP010000066">
    <property type="protein sequence ID" value="KAL3620448.1"/>
    <property type="molecule type" value="Genomic_DNA"/>
</dbReference>
<proteinExistence type="inferred from homology"/>
<accession>A0ABD3BT99</accession>
<dbReference type="PANTHER" id="PTHR47172:SF24">
    <property type="entry name" value="GATA ZINC FINGER DOMAIN-CONTAINING PROTEIN 14-RELATED"/>
    <property type="match status" value="1"/>
</dbReference>
<protein>
    <recommendedName>
        <fullName evidence="10">GATA-type domain-containing protein</fullName>
    </recommendedName>
</protein>
<dbReference type="GO" id="GO:0043565">
    <property type="term" value="F:sequence-specific DNA binding"/>
    <property type="evidence" value="ECO:0007669"/>
    <property type="project" value="UniProtKB-ARBA"/>
</dbReference>
<sequence>MENYNKGLPVVDTELRLGPALSPVENQDARNTTQLLHNVSSSMMIGMNEVGQLANTLIYPNRRRHVERVCTACRTNTTPLWRKGPNGPQTLCNACGLKHLRALKRGAE</sequence>
<evidence type="ECO:0000256" key="1">
    <source>
        <dbReference type="ARBA" id="ARBA00022723"/>
    </source>
</evidence>
<evidence type="ECO:0000256" key="2">
    <source>
        <dbReference type="ARBA" id="ARBA00022771"/>
    </source>
</evidence>
<dbReference type="InterPro" id="IPR013088">
    <property type="entry name" value="Znf_NHR/GATA"/>
</dbReference>
<dbReference type="CDD" id="cd00202">
    <property type="entry name" value="ZnF_GATA"/>
    <property type="match status" value="1"/>
</dbReference>
<organism evidence="11 12">
    <name type="scientific">Castilleja foliolosa</name>
    <dbReference type="NCBI Taxonomy" id="1961234"/>
    <lineage>
        <taxon>Eukaryota</taxon>
        <taxon>Viridiplantae</taxon>
        <taxon>Streptophyta</taxon>
        <taxon>Embryophyta</taxon>
        <taxon>Tracheophyta</taxon>
        <taxon>Spermatophyta</taxon>
        <taxon>Magnoliopsida</taxon>
        <taxon>eudicotyledons</taxon>
        <taxon>Gunneridae</taxon>
        <taxon>Pentapetalae</taxon>
        <taxon>asterids</taxon>
        <taxon>lamiids</taxon>
        <taxon>Lamiales</taxon>
        <taxon>Orobanchaceae</taxon>
        <taxon>Pedicularideae</taxon>
        <taxon>Castillejinae</taxon>
        <taxon>Castilleja</taxon>
    </lineage>
</organism>
<comment type="caution">
    <text evidence="11">The sequence shown here is derived from an EMBL/GenBank/DDBJ whole genome shotgun (WGS) entry which is preliminary data.</text>
</comment>
<dbReference type="PANTHER" id="PTHR47172">
    <property type="entry name" value="OS01G0976800 PROTEIN"/>
    <property type="match status" value="1"/>
</dbReference>
<comment type="similarity">
    <text evidence="7">Belongs to the type IV zinc-finger family. Class B subfamily.</text>
</comment>
<keyword evidence="6" id="KW-0804">Transcription</keyword>
<dbReference type="Proteomes" id="UP001632038">
    <property type="component" value="Unassembled WGS sequence"/>
</dbReference>
<dbReference type="AlphaFoldDB" id="A0ABD3BT99"/>
<evidence type="ECO:0000313" key="12">
    <source>
        <dbReference type="Proteomes" id="UP001632038"/>
    </source>
</evidence>
<gene>
    <name evidence="11" type="ORF">CASFOL_035360</name>
</gene>
<evidence type="ECO:0000313" key="11">
    <source>
        <dbReference type="EMBL" id="KAL3620448.1"/>
    </source>
</evidence>
<dbReference type="InterPro" id="IPR000679">
    <property type="entry name" value="Znf_GATA"/>
</dbReference>
<feature type="domain" description="GATA-type" evidence="10">
    <location>
        <begin position="64"/>
        <end position="99"/>
    </location>
</feature>
<evidence type="ECO:0000256" key="5">
    <source>
        <dbReference type="ARBA" id="ARBA00023125"/>
    </source>
</evidence>
<evidence type="ECO:0000256" key="4">
    <source>
        <dbReference type="ARBA" id="ARBA00023015"/>
    </source>
</evidence>
<name>A0ABD3BT99_9LAMI</name>
<evidence type="ECO:0000259" key="10">
    <source>
        <dbReference type="PROSITE" id="PS50114"/>
    </source>
</evidence>
<keyword evidence="1" id="KW-0479">Metal-binding</keyword>
<evidence type="ECO:0000256" key="7">
    <source>
        <dbReference type="ARBA" id="ARBA00024019"/>
    </source>
</evidence>